<dbReference type="AlphaFoldDB" id="A0A2I0II44"/>
<proteinExistence type="predicted"/>
<reference evidence="1 2" key="1">
    <citation type="submission" date="2017-11" db="EMBL/GenBank/DDBJ databases">
        <title>De-novo sequencing of pomegranate (Punica granatum L.) genome.</title>
        <authorList>
            <person name="Akparov Z."/>
            <person name="Amiraslanov A."/>
            <person name="Hajiyeva S."/>
            <person name="Abbasov M."/>
            <person name="Kaur K."/>
            <person name="Hamwieh A."/>
            <person name="Solovyev V."/>
            <person name="Salamov A."/>
            <person name="Braich B."/>
            <person name="Kosarev P."/>
            <person name="Mahmoud A."/>
            <person name="Hajiyev E."/>
            <person name="Babayeva S."/>
            <person name="Izzatullayeva V."/>
            <person name="Mammadov A."/>
            <person name="Mammadov A."/>
            <person name="Sharifova S."/>
            <person name="Ojaghi J."/>
            <person name="Eynullazada K."/>
            <person name="Bayramov B."/>
            <person name="Abdulazimova A."/>
            <person name="Shahmuradov I."/>
        </authorList>
    </citation>
    <scope>NUCLEOTIDE SEQUENCE [LARGE SCALE GENOMIC DNA]</scope>
    <source>
        <strain evidence="2">cv. AG2017</strain>
        <tissue evidence="1">Leaf</tissue>
    </source>
</reference>
<dbReference type="Gene3D" id="1.10.520.10">
    <property type="match status" value="1"/>
</dbReference>
<name>A0A2I0II44_PUNGR</name>
<gene>
    <name evidence="1" type="ORF">CRG98_035930</name>
</gene>
<evidence type="ECO:0000313" key="1">
    <source>
        <dbReference type="EMBL" id="PKI43679.1"/>
    </source>
</evidence>
<dbReference type="Proteomes" id="UP000233551">
    <property type="component" value="Unassembled WGS sequence"/>
</dbReference>
<dbReference type="PRINTS" id="PR00459">
    <property type="entry name" value="ASPEROXIDASE"/>
</dbReference>
<keyword evidence="2" id="KW-1185">Reference proteome</keyword>
<dbReference type="InterPro" id="IPR002207">
    <property type="entry name" value="Peroxidase_I"/>
</dbReference>
<dbReference type="GO" id="GO:0020037">
    <property type="term" value="F:heme binding"/>
    <property type="evidence" value="ECO:0007669"/>
    <property type="project" value="InterPro"/>
</dbReference>
<evidence type="ECO:0000313" key="2">
    <source>
        <dbReference type="Proteomes" id="UP000233551"/>
    </source>
</evidence>
<dbReference type="GO" id="GO:0006979">
    <property type="term" value="P:response to oxidative stress"/>
    <property type="evidence" value="ECO:0007669"/>
    <property type="project" value="InterPro"/>
</dbReference>
<accession>A0A2I0II44</accession>
<organism evidence="1 2">
    <name type="scientific">Punica granatum</name>
    <name type="common">Pomegranate</name>
    <dbReference type="NCBI Taxonomy" id="22663"/>
    <lineage>
        <taxon>Eukaryota</taxon>
        <taxon>Viridiplantae</taxon>
        <taxon>Streptophyta</taxon>
        <taxon>Embryophyta</taxon>
        <taxon>Tracheophyta</taxon>
        <taxon>Spermatophyta</taxon>
        <taxon>Magnoliopsida</taxon>
        <taxon>eudicotyledons</taxon>
        <taxon>Gunneridae</taxon>
        <taxon>Pentapetalae</taxon>
        <taxon>rosids</taxon>
        <taxon>malvids</taxon>
        <taxon>Myrtales</taxon>
        <taxon>Lythraceae</taxon>
        <taxon>Punica</taxon>
    </lineage>
</organism>
<sequence>MTPAWKNGGPTGSISNGEEYSHISNAGLKIALEFCEKVKSKMFEDHICSPLPALSVGGQIWRRITSKTVDVDHGFGVEEDEKHYGRC</sequence>
<protein>
    <submittedName>
        <fullName evidence="1">Uncharacterized protein</fullName>
    </submittedName>
</protein>
<comment type="caution">
    <text evidence="1">The sequence shown here is derived from an EMBL/GenBank/DDBJ whole genome shotgun (WGS) entry which is preliminary data.</text>
</comment>
<dbReference type="GO" id="GO:0004601">
    <property type="term" value="F:peroxidase activity"/>
    <property type="evidence" value="ECO:0007669"/>
    <property type="project" value="InterPro"/>
</dbReference>
<dbReference type="EMBL" id="PGOL01003009">
    <property type="protein sequence ID" value="PKI43679.1"/>
    <property type="molecule type" value="Genomic_DNA"/>
</dbReference>